<evidence type="ECO:0000256" key="1">
    <source>
        <dbReference type="ARBA" id="ARBA00001946"/>
    </source>
</evidence>
<evidence type="ECO:0000256" key="6">
    <source>
        <dbReference type="ARBA" id="ARBA00022842"/>
    </source>
</evidence>
<keyword evidence="20" id="KW-1185">Reference proteome</keyword>
<dbReference type="InterPro" id="IPR037237">
    <property type="entry name" value="IlvD/EDD_N"/>
</dbReference>
<comment type="pathway">
    <text evidence="13">Amino-acid biosynthesis; L-isoleucine biosynthesis; L-isoleucine from 2-oxobutanoate: step 3/4.</text>
</comment>
<dbReference type="EMBL" id="KV453843">
    <property type="protein sequence ID" value="ODV88602.1"/>
    <property type="molecule type" value="Genomic_DNA"/>
</dbReference>
<name>A0A1E4TA25_9ASCO</name>
<evidence type="ECO:0000256" key="10">
    <source>
        <dbReference type="ARBA" id="ARBA00023304"/>
    </source>
</evidence>
<dbReference type="Gene3D" id="3.50.30.80">
    <property type="entry name" value="IlvD/EDD C-terminal domain-like"/>
    <property type="match status" value="1"/>
</dbReference>
<dbReference type="NCBIfam" id="TIGR00110">
    <property type="entry name" value="ilvD"/>
    <property type="match status" value="1"/>
</dbReference>
<evidence type="ECO:0000256" key="16">
    <source>
        <dbReference type="ARBA" id="ARBA00052865"/>
    </source>
</evidence>
<dbReference type="GO" id="GO:0046872">
    <property type="term" value="F:metal ion binding"/>
    <property type="evidence" value="ECO:0007669"/>
    <property type="project" value="UniProtKB-KW"/>
</dbReference>
<proteinExistence type="inferred from homology"/>
<evidence type="ECO:0000256" key="4">
    <source>
        <dbReference type="ARBA" id="ARBA00022714"/>
    </source>
</evidence>
<dbReference type="SUPFAM" id="SSF52016">
    <property type="entry name" value="LeuD/IlvD-like"/>
    <property type="match status" value="1"/>
</dbReference>
<feature type="domain" description="Dihydroxy-acid/6-phosphogluconate dehydratase N-terminal" evidence="17">
    <location>
        <begin position="51"/>
        <end position="371"/>
    </location>
</feature>
<comment type="cofactor">
    <cofactor evidence="1">
        <name>Mg(2+)</name>
        <dbReference type="ChEBI" id="CHEBI:18420"/>
    </cofactor>
</comment>
<dbReference type="HAMAP" id="MF_00012">
    <property type="entry name" value="IlvD"/>
    <property type="match status" value="1"/>
</dbReference>
<evidence type="ECO:0000256" key="13">
    <source>
        <dbReference type="ARBA" id="ARBA00029437"/>
    </source>
</evidence>
<protein>
    <recommendedName>
        <fullName evidence="14">dihydroxy-acid dehydratase</fullName>
        <ecNumber evidence="14">4.2.1.9</ecNumber>
    </recommendedName>
</protein>
<accession>A0A1E4TA25</accession>
<organism evidence="19 20">
    <name type="scientific">Tortispora caseinolytica NRRL Y-17796</name>
    <dbReference type="NCBI Taxonomy" id="767744"/>
    <lineage>
        <taxon>Eukaryota</taxon>
        <taxon>Fungi</taxon>
        <taxon>Dikarya</taxon>
        <taxon>Ascomycota</taxon>
        <taxon>Saccharomycotina</taxon>
        <taxon>Trigonopsidomycetes</taxon>
        <taxon>Trigonopsidales</taxon>
        <taxon>Trigonopsidaceae</taxon>
        <taxon>Tortispora</taxon>
    </lineage>
</organism>
<keyword evidence="6" id="KW-0460">Magnesium</keyword>
<evidence type="ECO:0000256" key="2">
    <source>
        <dbReference type="ARBA" id="ARBA00006486"/>
    </source>
</evidence>
<dbReference type="UniPathway" id="UPA00049">
    <property type="reaction ID" value="UER00061"/>
</dbReference>
<dbReference type="Pfam" id="PF00920">
    <property type="entry name" value="ILVD_EDD_N"/>
    <property type="match status" value="1"/>
</dbReference>
<dbReference type="InterPro" id="IPR056740">
    <property type="entry name" value="ILV_EDD_C"/>
</dbReference>
<comment type="pathway">
    <text evidence="12">Amino-acid biosynthesis; L-valine biosynthesis; L-valine from pyruvate: step 3/4.</text>
</comment>
<dbReference type="PANTHER" id="PTHR21000:SF13">
    <property type="entry name" value="DIHYDROXY-ACID DEHYDRATASE"/>
    <property type="match status" value="1"/>
</dbReference>
<dbReference type="PANTHER" id="PTHR21000">
    <property type="entry name" value="DIHYDROXY-ACID DEHYDRATASE DAD"/>
    <property type="match status" value="1"/>
</dbReference>
<dbReference type="InterPro" id="IPR020558">
    <property type="entry name" value="DiOHA_6PGluconate_deHydtase_CS"/>
</dbReference>
<gene>
    <name evidence="19" type="ORF">CANCADRAFT_125682</name>
</gene>
<dbReference type="GO" id="GO:0005739">
    <property type="term" value="C:mitochondrion"/>
    <property type="evidence" value="ECO:0007669"/>
    <property type="project" value="TreeGrafter"/>
</dbReference>
<comment type="catalytic activity">
    <reaction evidence="16">
        <text>(2R,3R)-2,3-dihydroxy-3-methylpentanoate = (S)-3-methyl-2-oxopentanoate + H2O</text>
        <dbReference type="Rhea" id="RHEA:27694"/>
        <dbReference type="ChEBI" id="CHEBI:15377"/>
        <dbReference type="ChEBI" id="CHEBI:35146"/>
        <dbReference type="ChEBI" id="CHEBI:49258"/>
        <dbReference type="EC" id="4.2.1.9"/>
    </reaction>
    <physiologicalReaction direction="left-to-right" evidence="16">
        <dbReference type="Rhea" id="RHEA:27695"/>
    </physiologicalReaction>
</comment>
<comment type="cofactor">
    <cofactor evidence="15">
        <name>[2Fe-2S] cluster</name>
        <dbReference type="ChEBI" id="CHEBI:190135"/>
    </cofactor>
</comment>
<keyword evidence="7" id="KW-0408">Iron</keyword>
<dbReference type="InterPro" id="IPR050165">
    <property type="entry name" value="DHAD_IlvD/Edd"/>
</dbReference>
<dbReference type="GO" id="GO:0009099">
    <property type="term" value="P:L-valine biosynthetic process"/>
    <property type="evidence" value="ECO:0007669"/>
    <property type="project" value="UniProtKB-UniPathway"/>
</dbReference>
<dbReference type="InterPro" id="IPR000581">
    <property type="entry name" value="ILV_EDD_N"/>
</dbReference>
<evidence type="ECO:0000313" key="19">
    <source>
        <dbReference type="EMBL" id="ODV88602.1"/>
    </source>
</evidence>
<keyword evidence="5" id="KW-0479">Metal-binding</keyword>
<dbReference type="GO" id="GO:0009097">
    <property type="term" value="P:isoleucine biosynthetic process"/>
    <property type="evidence" value="ECO:0007669"/>
    <property type="project" value="UniProtKB-UniPathway"/>
</dbReference>
<dbReference type="FunFam" id="3.50.30.80:FF:000001">
    <property type="entry name" value="Dihydroxy-acid dehydratase"/>
    <property type="match status" value="1"/>
</dbReference>
<keyword evidence="10" id="KW-0100">Branched-chain amino acid biosynthesis</keyword>
<dbReference type="GO" id="GO:0051537">
    <property type="term" value="F:2 iron, 2 sulfur cluster binding"/>
    <property type="evidence" value="ECO:0007669"/>
    <property type="project" value="UniProtKB-KW"/>
</dbReference>
<dbReference type="NCBIfam" id="NF002068">
    <property type="entry name" value="PRK00911.1"/>
    <property type="match status" value="1"/>
</dbReference>
<dbReference type="InterPro" id="IPR004404">
    <property type="entry name" value="DihydroxyA_deHydtase"/>
</dbReference>
<reference evidence="20" key="1">
    <citation type="submission" date="2016-02" db="EMBL/GenBank/DDBJ databases">
        <title>Comparative genomics of biotechnologically important yeasts.</title>
        <authorList>
            <consortium name="DOE Joint Genome Institute"/>
            <person name="Riley R."/>
            <person name="Haridas S."/>
            <person name="Wolfe K.H."/>
            <person name="Lopes M.R."/>
            <person name="Hittinger C.T."/>
            <person name="Goker M."/>
            <person name="Salamov A."/>
            <person name="Wisecaver J."/>
            <person name="Long T.M."/>
            <person name="Aerts A.L."/>
            <person name="Barry K."/>
            <person name="Choi C."/>
            <person name="Clum A."/>
            <person name="Coughlan A.Y."/>
            <person name="Deshpande S."/>
            <person name="Douglass A.P."/>
            <person name="Hanson S.J."/>
            <person name="Klenk H.-P."/>
            <person name="Labutti K."/>
            <person name="Lapidus A."/>
            <person name="Lindquist E."/>
            <person name="Lipzen A."/>
            <person name="Meier-Kolthoff J.P."/>
            <person name="Ohm R.A."/>
            <person name="Otillar R.P."/>
            <person name="Pangilinan J."/>
            <person name="Peng Y."/>
            <person name="Rokas A."/>
            <person name="Rosa C.A."/>
            <person name="Scheuner C."/>
            <person name="Sibirny A.A."/>
            <person name="Slot J.C."/>
            <person name="Stielow J.B."/>
            <person name="Sun H."/>
            <person name="Kurtzman C.P."/>
            <person name="Blackwell M."/>
            <person name="Jeffries T.W."/>
            <person name="Grigoriev I.V."/>
        </authorList>
    </citation>
    <scope>NUCLEOTIDE SEQUENCE [LARGE SCALE GENOMIC DNA]</scope>
    <source>
        <strain evidence="20">NRRL Y-17796</strain>
    </source>
</reference>
<evidence type="ECO:0000256" key="8">
    <source>
        <dbReference type="ARBA" id="ARBA00023014"/>
    </source>
</evidence>
<evidence type="ECO:0000256" key="7">
    <source>
        <dbReference type="ARBA" id="ARBA00023004"/>
    </source>
</evidence>
<dbReference type="SUPFAM" id="SSF143975">
    <property type="entry name" value="IlvD/EDD N-terminal domain-like"/>
    <property type="match status" value="1"/>
</dbReference>
<evidence type="ECO:0000256" key="12">
    <source>
        <dbReference type="ARBA" id="ARBA00029436"/>
    </source>
</evidence>
<evidence type="ECO:0000259" key="18">
    <source>
        <dbReference type="Pfam" id="PF24877"/>
    </source>
</evidence>
<keyword evidence="9" id="KW-0456">Lyase</keyword>
<dbReference type="PROSITE" id="PS00886">
    <property type="entry name" value="ILVD_EDD_1"/>
    <property type="match status" value="1"/>
</dbReference>
<keyword evidence="8" id="KW-0411">Iron-sulfur</keyword>
<keyword evidence="3" id="KW-0028">Amino-acid biosynthesis</keyword>
<evidence type="ECO:0000256" key="11">
    <source>
        <dbReference type="ARBA" id="ARBA00029304"/>
    </source>
</evidence>
<dbReference type="PROSITE" id="PS00887">
    <property type="entry name" value="ILVD_EDD_2"/>
    <property type="match status" value="1"/>
</dbReference>
<evidence type="ECO:0000256" key="14">
    <source>
        <dbReference type="ARBA" id="ARBA00029490"/>
    </source>
</evidence>
<evidence type="ECO:0000256" key="9">
    <source>
        <dbReference type="ARBA" id="ARBA00023239"/>
    </source>
</evidence>
<dbReference type="AlphaFoldDB" id="A0A1E4TA25"/>
<sequence>MLKIEPLPHKDKDGNIILNRYSGRLTGGDNPAAEAMLYGAGIKNESDMKNKPQVGIAAVWWEGNPCNMHLNDLGKIVKQGVEEADMIGWQYSTVGVSDASTMGNLGMRYSLPSRELIADSIESTTMAQWHDGNISIPGCDKNMPGTLMAMARFNRPAIMIYGGTIKPGYSTRLKEPILVSSTLEVLGSVLANGKYGQEDLEEVVRHACPGPGACGGMFTANTMSTAAEALGMSLPGSSSAPAESATKHRECLSAGKYLKVLLEKDIKPRDIMTPAAFENALVITMALGGSTNSVLHLLAIAYTADVHLTMDDFQRVSDKIPFIADLKPSGKYVMEDLYNIGGVPAVMKMLLAAGLMDGSILTVTGKTLAENVKDAPSLAQDQVIVRPLDNPIKKTGHLRILKGNLAPKGCVAKITGKEGTHFVGEARVYDSEQELLDEFYQGLVRPGKKIVICIRYEGPKGGPGMPEMLKASSVIMGAGFGKDIALITDGRYSGASHGFIIGHICPEAMEGGPIAVLKTGDMIEIDSEKNTINILDVTDEELQARFSDWTPPKPSITRGSLAKYAKLVSDSSKGCVTDAELF</sequence>
<evidence type="ECO:0000259" key="17">
    <source>
        <dbReference type="Pfam" id="PF00920"/>
    </source>
</evidence>
<dbReference type="OrthoDB" id="3851628at2759"/>
<comment type="similarity">
    <text evidence="2">Belongs to the IlvD/Edd family.</text>
</comment>
<evidence type="ECO:0000313" key="20">
    <source>
        <dbReference type="Proteomes" id="UP000095023"/>
    </source>
</evidence>
<dbReference type="Proteomes" id="UP000095023">
    <property type="component" value="Unassembled WGS sequence"/>
</dbReference>
<dbReference type="EC" id="4.2.1.9" evidence="14"/>
<evidence type="ECO:0000256" key="15">
    <source>
        <dbReference type="ARBA" id="ARBA00034078"/>
    </source>
</evidence>
<feature type="domain" description="Dihydroxy-acid/6-phosphogluconate dehydratase C-terminal" evidence="18">
    <location>
        <begin position="384"/>
        <end position="575"/>
    </location>
</feature>
<keyword evidence="4" id="KW-0001">2Fe-2S</keyword>
<evidence type="ECO:0000256" key="3">
    <source>
        <dbReference type="ARBA" id="ARBA00022605"/>
    </source>
</evidence>
<dbReference type="GO" id="GO:0004160">
    <property type="term" value="F:dihydroxy-acid dehydratase activity"/>
    <property type="evidence" value="ECO:0007669"/>
    <property type="project" value="UniProtKB-EC"/>
</dbReference>
<dbReference type="Pfam" id="PF24877">
    <property type="entry name" value="ILV_EDD_C"/>
    <property type="match status" value="1"/>
</dbReference>
<dbReference type="InterPro" id="IPR042096">
    <property type="entry name" value="Dihydro-acid_dehy_C"/>
</dbReference>
<dbReference type="UniPathway" id="UPA00047">
    <property type="reaction ID" value="UER00057"/>
</dbReference>
<evidence type="ECO:0000256" key="5">
    <source>
        <dbReference type="ARBA" id="ARBA00022723"/>
    </source>
</evidence>
<comment type="catalytic activity">
    <reaction evidence="11">
        <text>(2R)-2,3-dihydroxy-3-methylbutanoate = 3-methyl-2-oxobutanoate + H2O</text>
        <dbReference type="Rhea" id="RHEA:24809"/>
        <dbReference type="ChEBI" id="CHEBI:11851"/>
        <dbReference type="ChEBI" id="CHEBI:15377"/>
        <dbReference type="ChEBI" id="CHEBI:49072"/>
        <dbReference type="EC" id="4.2.1.9"/>
    </reaction>
    <physiologicalReaction direction="left-to-right" evidence="11">
        <dbReference type="Rhea" id="RHEA:24810"/>
    </physiologicalReaction>
</comment>